<reference evidence="2" key="2">
    <citation type="submission" date="2020-11" db="EMBL/GenBank/DDBJ databases">
        <authorList>
            <person name="McCartney M.A."/>
            <person name="Auch B."/>
            <person name="Kono T."/>
            <person name="Mallez S."/>
            <person name="Becker A."/>
            <person name="Gohl D.M."/>
            <person name="Silverstein K.A.T."/>
            <person name="Koren S."/>
            <person name="Bechman K.B."/>
            <person name="Herman A."/>
            <person name="Abrahante J.E."/>
            <person name="Garbe J."/>
        </authorList>
    </citation>
    <scope>NUCLEOTIDE SEQUENCE</scope>
    <source>
        <strain evidence="2">Duluth1</strain>
        <tissue evidence="2">Whole animal</tissue>
    </source>
</reference>
<sequence>MQENTYMILDNSARQVLTINTGKSKVFTTNASNDTLSMAEARHWRRWTSSWTTMEERMQTSEPASVKHEQKSIN</sequence>
<reference evidence="2" key="1">
    <citation type="journal article" date="2019" name="bioRxiv">
        <title>The Genome of the Zebra Mussel, Dreissena polymorpha: A Resource for Invasive Species Research.</title>
        <authorList>
            <person name="McCartney M.A."/>
            <person name="Auch B."/>
            <person name="Kono T."/>
            <person name="Mallez S."/>
            <person name="Zhang Y."/>
            <person name="Obille A."/>
            <person name="Becker A."/>
            <person name="Abrahante J.E."/>
            <person name="Garbe J."/>
            <person name="Badalamenti J.P."/>
            <person name="Herman A."/>
            <person name="Mangelson H."/>
            <person name="Liachko I."/>
            <person name="Sullivan S."/>
            <person name="Sone E.D."/>
            <person name="Koren S."/>
            <person name="Silverstein K.A.T."/>
            <person name="Beckman K.B."/>
            <person name="Gohl D.M."/>
        </authorList>
    </citation>
    <scope>NUCLEOTIDE SEQUENCE</scope>
    <source>
        <strain evidence="2">Duluth1</strain>
        <tissue evidence="2">Whole animal</tissue>
    </source>
</reference>
<dbReference type="EMBL" id="JAIWYP010000006">
    <property type="protein sequence ID" value="KAH3814086.1"/>
    <property type="molecule type" value="Genomic_DNA"/>
</dbReference>
<organism evidence="2 3">
    <name type="scientific">Dreissena polymorpha</name>
    <name type="common">Zebra mussel</name>
    <name type="synonym">Mytilus polymorpha</name>
    <dbReference type="NCBI Taxonomy" id="45954"/>
    <lineage>
        <taxon>Eukaryota</taxon>
        <taxon>Metazoa</taxon>
        <taxon>Spiralia</taxon>
        <taxon>Lophotrochozoa</taxon>
        <taxon>Mollusca</taxon>
        <taxon>Bivalvia</taxon>
        <taxon>Autobranchia</taxon>
        <taxon>Heteroconchia</taxon>
        <taxon>Euheterodonta</taxon>
        <taxon>Imparidentia</taxon>
        <taxon>Neoheterodontei</taxon>
        <taxon>Myida</taxon>
        <taxon>Dreissenoidea</taxon>
        <taxon>Dreissenidae</taxon>
        <taxon>Dreissena</taxon>
    </lineage>
</organism>
<evidence type="ECO:0000313" key="2">
    <source>
        <dbReference type="EMBL" id="KAH3814086.1"/>
    </source>
</evidence>
<gene>
    <name evidence="2" type="ORF">DPMN_142572</name>
</gene>
<comment type="caution">
    <text evidence="2">The sequence shown here is derived from an EMBL/GenBank/DDBJ whole genome shotgun (WGS) entry which is preliminary data.</text>
</comment>
<protein>
    <submittedName>
        <fullName evidence="2">Uncharacterized protein</fullName>
    </submittedName>
</protein>
<keyword evidence="3" id="KW-1185">Reference proteome</keyword>
<proteinExistence type="predicted"/>
<name>A0A9D4JIS6_DREPO</name>
<accession>A0A9D4JIS6</accession>
<evidence type="ECO:0000256" key="1">
    <source>
        <dbReference type="SAM" id="MobiDB-lite"/>
    </source>
</evidence>
<dbReference type="AlphaFoldDB" id="A0A9D4JIS6"/>
<evidence type="ECO:0000313" key="3">
    <source>
        <dbReference type="Proteomes" id="UP000828390"/>
    </source>
</evidence>
<dbReference type="Proteomes" id="UP000828390">
    <property type="component" value="Unassembled WGS sequence"/>
</dbReference>
<feature type="region of interest" description="Disordered" evidence="1">
    <location>
        <begin position="55"/>
        <end position="74"/>
    </location>
</feature>